<reference evidence="2" key="1">
    <citation type="submission" date="2021-03" db="EMBL/GenBank/DDBJ databases">
        <title>Draft genome sequence of rust myrtle Austropuccinia psidii MF-1, a brazilian biotype.</title>
        <authorList>
            <person name="Quecine M.C."/>
            <person name="Pachon D.M.R."/>
            <person name="Bonatelli M.L."/>
            <person name="Correr F.H."/>
            <person name="Franceschini L.M."/>
            <person name="Leite T.F."/>
            <person name="Margarido G.R.A."/>
            <person name="Almeida C.A."/>
            <person name="Ferrarezi J.A."/>
            <person name="Labate C.A."/>
        </authorList>
    </citation>
    <scope>NUCLEOTIDE SEQUENCE</scope>
    <source>
        <strain evidence="2">MF-1</strain>
    </source>
</reference>
<proteinExistence type="predicted"/>
<dbReference type="GO" id="GO:0008270">
    <property type="term" value="F:zinc ion binding"/>
    <property type="evidence" value="ECO:0007669"/>
    <property type="project" value="InterPro"/>
</dbReference>
<name>A0A9Q3GMJ3_9BASI</name>
<keyword evidence="3" id="KW-1185">Reference proteome</keyword>
<dbReference type="GO" id="GO:0003676">
    <property type="term" value="F:nucleic acid binding"/>
    <property type="evidence" value="ECO:0007669"/>
    <property type="project" value="InterPro"/>
</dbReference>
<evidence type="ECO:0008006" key="4">
    <source>
        <dbReference type="Google" id="ProtNLM"/>
    </source>
</evidence>
<dbReference type="AlphaFoldDB" id="A0A9Q3GMJ3"/>
<accession>A0A9Q3GMJ3</accession>
<organism evidence="2 3">
    <name type="scientific">Austropuccinia psidii MF-1</name>
    <dbReference type="NCBI Taxonomy" id="1389203"/>
    <lineage>
        <taxon>Eukaryota</taxon>
        <taxon>Fungi</taxon>
        <taxon>Dikarya</taxon>
        <taxon>Basidiomycota</taxon>
        <taxon>Pucciniomycotina</taxon>
        <taxon>Pucciniomycetes</taxon>
        <taxon>Pucciniales</taxon>
        <taxon>Sphaerophragmiaceae</taxon>
        <taxon>Austropuccinia</taxon>
    </lineage>
</organism>
<evidence type="ECO:0000313" key="3">
    <source>
        <dbReference type="Proteomes" id="UP000765509"/>
    </source>
</evidence>
<evidence type="ECO:0000256" key="1">
    <source>
        <dbReference type="ARBA" id="ARBA00022664"/>
    </source>
</evidence>
<keyword evidence="1" id="KW-0507">mRNA processing</keyword>
<dbReference type="InterPro" id="IPR036875">
    <property type="entry name" value="Znf_CCHC_sf"/>
</dbReference>
<dbReference type="GO" id="GO:0006397">
    <property type="term" value="P:mRNA processing"/>
    <property type="evidence" value="ECO:0007669"/>
    <property type="project" value="UniProtKB-KW"/>
</dbReference>
<dbReference type="Proteomes" id="UP000765509">
    <property type="component" value="Unassembled WGS sequence"/>
</dbReference>
<dbReference type="EMBL" id="AVOT02003295">
    <property type="protein sequence ID" value="MBW0473093.1"/>
    <property type="molecule type" value="Genomic_DNA"/>
</dbReference>
<gene>
    <name evidence="2" type="ORF">O181_012808</name>
</gene>
<sequence length="107" mass="12394">MLQQYPHPSTQSESWARQWLSPEHPCIYFWEWGHWAQDCPRKRAGKTAEADPRIWKPDFKLKKYQHVLHTALERVEMGRGIAGIAEIPENDSLVLIDSGASNHVMSN</sequence>
<dbReference type="SUPFAM" id="SSF57756">
    <property type="entry name" value="Retrovirus zinc finger-like domains"/>
    <property type="match status" value="1"/>
</dbReference>
<protein>
    <recommendedName>
        <fullName evidence="4">Gag-pol polyprotein</fullName>
    </recommendedName>
</protein>
<dbReference type="OrthoDB" id="2516795at2759"/>
<evidence type="ECO:0000313" key="2">
    <source>
        <dbReference type="EMBL" id="MBW0473093.1"/>
    </source>
</evidence>
<comment type="caution">
    <text evidence="2">The sequence shown here is derived from an EMBL/GenBank/DDBJ whole genome shotgun (WGS) entry which is preliminary data.</text>
</comment>